<dbReference type="InterPro" id="IPR011621">
    <property type="entry name" value="Metal-dep_PHydrolase_7TM_intra"/>
</dbReference>
<accession>A0A8J3DC71</accession>
<reference evidence="4" key="2">
    <citation type="submission" date="2020-09" db="EMBL/GenBank/DDBJ databases">
        <authorList>
            <person name="Sun Q."/>
            <person name="Kim S."/>
        </authorList>
    </citation>
    <scope>NUCLEOTIDE SEQUENCE</scope>
    <source>
        <strain evidence="4">KCTC 12870</strain>
    </source>
</reference>
<organism evidence="4 5">
    <name type="scientific">Cerasicoccus arenae</name>
    <dbReference type="NCBI Taxonomy" id="424488"/>
    <lineage>
        <taxon>Bacteria</taxon>
        <taxon>Pseudomonadati</taxon>
        <taxon>Verrucomicrobiota</taxon>
        <taxon>Opitutia</taxon>
        <taxon>Puniceicoccales</taxon>
        <taxon>Cerasicoccaceae</taxon>
        <taxon>Cerasicoccus</taxon>
    </lineage>
</organism>
<dbReference type="Proteomes" id="UP000642829">
    <property type="component" value="Unassembled WGS sequence"/>
</dbReference>
<dbReference type="SUPFAM" id="SSF109604">
    <property type="entry name" value="HD-domain/PDEase-like"/>
    <property type="match status" value="1"/>
</dbReference>
<dbReference type="PANTHER" id="PTHR36442:SF1">
    <property type="entry name" value="CYCLIC-DI-AMP PHOSPHODIESTERASE PGPH"/>
    <property type="match status" value="1"/>
</dbReference>
<gene>
    <name evidence="4" type="ORF">GCM10007047_21150</name>
</gene>
<keyword evidence="5" id="KW-1185">Reference proteome</keyword>
<dbReference type="InterPro" id="IPR006675">
    <property type="entry name" value="HDIG_dom"/>
</dbReference>
<feature type="transmembrane region" description="Helical" evidence="2">
    <location>
        <begin position="38"/>
        <end position="57"/>
    </location>
</feature>
<dbReference type="InterPro" id="IPR052722">
    <property type="entry name" value="PgpH_phosphodiesterase"/>
</dbReference>
<dbReference type="CDD" id="cd00077">
    <property type="entry name" value="HDc"/>
    <property type="match status" value="1"/>
</dbReference>
<evidence type="ECO:0000313" key="4">
    <source>
        <dbReference type="EMBL" id="GHC04219.1"/>
    </source>
</evidence>
<feature type="region of interest" description="Disordered" evidence="1">
    <location>
        <begin position="1"/>
        <end position="26"/>
    </location>
</feature>
<dbReference type="InterPro" id="IPR011624">
    <property type="entry name" value="Metal-dep_PHydrolase_7TM_extra"/>
</dbReference>
<dbReference type="PROSITE" id="PS51831">
    <property type="entry name" value="HD"/>
    <property type="match status" value="1"/>
</dbReference>
<dbReference type="Gene3D" id="1.10.3210.10">
    <property type="entry name" value="Hypothetical protein af1432"/>
    <property type="match status" value="1"/>
</dbReference>
<feature type="domain" description="HD" evidence="3">
    <location>
        <begin position="554"/>
        <end position="715"/>
    </location>
</feature>
<protein>
    <recommendedName>
        <fullName evidence="3">HD domain-containing protein</fullName>
    </recommendedName>
</protein>
<name>A0A8J3DC71_9BACT</name>
<dbReference type="PANTHER" id="PTHR36442">
    <property type="entry name" value="CYCLIC-DI-AMP PHOSPHODIESTERASE PGPH"/>
    <property type="match status" value="1"/>
</dbReference>
<dbReference type="Pfam" id="PF07698">
    <property type="entry name" value="7TM-7TMR_HD"/>
    <property type="match status" value="1"/>
</dbReference>
<feature type="transmembrane region" description="Helical" evidence="2">
    <location>
        <begin position="337"/>
        <end position="358"/>
    </location>
</feature>
<dbReference type="SMART" id="SM00471">
    <property type="entry name" value="HDc"/>
    <property type="match status" value="1"/>
</dbReference>
<keyword evidence="2" id="KW-1133">Transmembrane helix</keyword>
<feature type="compositionally biased region" description="Basic residues" evidence="1">
    <location>
        <begin position="1"/>
        <end position="11"/>
    </location>
</feature>
<keyword evidence="2" id="KW-0472">Membrane</keyword>
<feature type="region of interest" description="Disordered" evidence="1">
    <location>
        <begin position="777"/>
        <end position="813"/>
    </location>
</feature>
<dbReference type="EMBL" id="BMXG01000012">
    <property type="protein sequence ID" value="GHC04219.1"/>
    <property type="molecule type" value="Genomic_DNA"/>
</dbReference>
<feature type="compositionally biased region" description="Polar residues" evidence="1">
    <location>
        <begin position="787"/>
        <end position="813"/>
    </location>
</feature>
<feature type="transmembrane region" description="Helical" evidence="2">
    <location>
        <begin position="437"/>
        <end position="458"/>
    </location>
</feature>
<keyword evidence="2" id="KW-0812">Transmembrane</keyword>
<sequence>MPILPKKKSKKQQTADARRKRRDAEPQKAATFFETSQAVSFGIFLLMAFLIIVICFLGQSPAGPPITPKQVAKVRIVADFPFSFESKLETERARQQRRQRVLPRYRLDQKPFQEFSTAIDGLNSALETELMPELANLPRNEWPPVIDQFTATYGAETGLTVSADDLAILLDKTTPEERASLLREGSLALRDVMHDGVFEQPASATTSMDGSLLVPMVVIGGRGDNIQSEEEAARLLNINLAGLGDDLSLSRALYRIFQKGLKPNLEYDVETTESIKEQAAAGVEPVHVVFLQGQVIVEPGNIVSLEQVEAVAAYREQLTKSAEIVWGFNATLVHRSVMTIVLMLCGILFMQTVFSLNGRSNRRFGLIATVLIINLLLLRVIQQFGETSFFGGNSSLLAMLPFAAPVALGAIVMAIMVGPRPAALITIAVSALHSLMWGGAIDSFLVSLLGGMVAIYFAREVRLRGKLMRASLASGLVVALVAAFLGFLNELPPITVGQQVLTAIGAGLVTGVIVIGLLPIMEHIFKYTTDITLLELTDFNHPLLRKLQMDAPGTYHHSLMVANLAERAANEVGANALLCRATSLYHDIGKTVKPEYFTENQHEGYNPHDELTPAMSALIIKSHVKEGVDMAKQHKLPDIFIDIIRQHHGTTLIKYFYSKACNRQQQTVLPLQSGTSNPPFERPEDVDESTFRYEGPKPEFLESAIIFFADAVEAASRSLKKVTPQSVEELVDSIFSARLDDGQLDNAPVTVAQIRKVRDSFCFTLLNMLHSRVQYPKDDVAKKKRGQSASPVPMQETQSAIHAQNPSGKRTAV</sequence>
<comment type="caution">
    <text evidence="4">The sequence shown here is derived from an EMBL/GenBank/DDBJ whole genome shotgun (WGS) entry which is preliminary data.</text>
</comment>
<reference evidence="4" key="1">
    <citation type="journal article" date="2014" name="Int. J. Syst. Evol. Microbiol.">
        <title>Complete genome sequence of Corynebacterium casei LMG S-19264T (=DSM 44701T), isolated from a smear-ripened cheese.</title>
        <authorList>
            <consortium name="US DOE Joint Genome Institute (JGI-PGF)"/>
            <person name="Walter F."/>
            <person name="Albersmeier A."/>
            <person name="Kalinowski J."/>
            <person name="Ruckert C."/>
        </authorList>
    </citation>
    <scope>NUCLEOTIDE SEQUENCE</scope>
    <source>
        <strain evidence="4">KCTC 12870</strain>
    </source>
</reference>
<feature type="transmembrane region" description="Helical" evidence="2">
    <location>
        <begin position="470"/>
        <end position="488"/>
    </location>
</feature>
<dbReference type="RefSeq" id="WP_189514887.1">
    <property type="nucleotide sequence ID" value="NZ_BMXG01000012.1"/>
</dbReference>
<dbReference type="InterPro" id="IPR003607">
    <property type="entry name" value="HD/PDEase_dom"/>
</dbReference>
<dbReference type="Pfam" id="PF07697">
    <property type="entry name" value="7TMR-HDED"/>
    <property type="match status" value="1"/>
</dbReference>
<proteinExistence type="predicted"/>
<feature type="transmembrane region" description="Helical" evidence="2">
    <location>
        <begin position="364"/>
        <end position="382"/>
    </location>
</feature>
<dbReference type="InterPro" id="IPR006674">
    <property type="entry name" value="HD_domain"/>
</dbReference>
<evidence type="ECO:0000313" key="5">
    <source>
        <dbReference type="Proteomes" id="UP000642829"/>
    </source>
</evidence>
<dbReference type="NCBIfam" id="TIGR00277">
    <property type="entry name" value="HDIG"/>
    <property type="match status" value="1"/>
</dbReference>
<evidence type="ECO:0000259" key="3">
    <source>
        <dbReference type="PROSITE" id="PS51831"/>
    </source>
</evidence>
<dbReference type="AlphaFoldDB" id="A0A8J3DC71"/>
<evidence type="ECO:0000256" key="1">
    <source>
        <dbReference type="SAM" id="MobiDB-lite"/>
    </source>
</evidence>
<feature type="transmembrane region" description="Helical" evidence="2">
    <location>
        <begin position="500"/>
        <end position="520"/>
    </location>
</feature>
<evidence type="ECO:0000256" key="2">
    <source>
        <dbReference type="SAM" id="Phobius"/>
    </source>
</evidence>
<dbReference type="Pfam" id="PF01966">
    <property type="entry name" value="HD"/>
    <property type="match status" value="1"/>
</dbReference>
<feature type="transmembrane region" description="Helical" evidence="2">
    <location>
        <begin position="394"/>
        <end position="417"/>
    </location>
</feature>